<name>A0A3B0WGD4_9ZZZZ</name>
<evidence type="ECO:0000313" key="1">
    <source>
        <dbReference type="EMBL" id="VAW48459.1"/>
    </source>
</evidence>
<accession>A0A3B0WGD4</accession>
<dbReference type="AlphaFoldDB" id="A0A3B0WGD4"/>
<proteinExistence type="predicted"/>
<sequence length="614" mass="68636">MKLSQVLSHINQVERSKFINCLDKICSVAIKTDAELADNLSNIEGQLRSASGSEITQLFTAATSHFKDFVREQIALGGSQVALLINILSRDGNSVARISWIESLYANERQRINDLASVLLKEIEVAAELDDYGRGTRLSIYKDCFETAYTNDIRLNREAKVTDDERMILNTLSERLGLSADESFAVENIVLPVPRGNVQEALNVLREMGLIFVNKNRAEVFVADEVVSIFHEIQNRELPDKHVLRILRSLSDAELSNILRRHEQKTRSVTRQDKIKYITHAGISIRSVLSRDMFGSGDTLSQRKDRLKLLIDDLDMTTSRLGVTLDDRIDVVVESLTAGVEAEFNALSASGFKELVNSLSETVPSVIDRLRCDFEIEEIETIEPDSLRALGISPLDILYLYTNDEVKKIRGAMGLSKRNNPRSSILESFASANDRLIENYGMLARRDLSGLQSVGIDIRESEIGLKFEEVTRTIFEQLGMQVDEDLRKQISTAKDKADIIVSLGGDDVIVGEVKSYKNGDFPRYSSTSRQVKSYVNRCEANGKRVAQTLIVAPSFSQDFIDSAEMDADINISLLEADGLKKILTAYKSRRNPKFSEKLLTKGGLLKADLIAKTI</sequence>
<organism evidence="1">
    <name type="scientific">hydrothermal vent metagenome</name>
    <dbReference type="NCBI Taxonomy" id="652676"/>
    <lineage>
        <taxon>unclassified sequences</taxon>
        <taxon>metagenomes</taxon>
        <taxon>ecological metagenomes</taxon>
    </lineage>
</organism>
<dbReference type="EMBL" id="UOFC01000207">
    <property type="protein sequence ID" value="VAW48459.1"/>
    <property type="molecule type" value="Genomic_DNA"/>
</dbReference>
<gene>
    <name evidence="1" type="ORF">MNBD_GAMMA03-203</name>
</gene>
<protein>
    <submittedName>
        <fullName evidence="1">Uncharacterized protein</fullName>
    </submittedName>
</protein>
<reference evidence="1" key="1">
    <citation type="submission" date="2018-06" db="EMBL/GenBank/DDBJ databases">
        <authorList>
            <person name="Zhirakovskaya E."/>
        </authorList>
    </citation>
    <scope>NUCLEOTIDE SEQUENCE</scope>
</reference>